<keyword evidence="2" id="KW-1133">Transmembrane helix</keyword>
<dbReference type="OrthoDB" id="430300at2759"/>
<proteinExistence type="predicted"/>
<feature type="region of interest" description="Disordered" evidence="1">
    <location>
        <begin position="1"/>
        <end position="70"/>
    </location>
</feature>
<feature type="compositionally biased region" description="Basic and acidic residues" evidence="1">
    <location>
        <begin position="1"/>
        <end position="18"/>
    </location>
</feature>
<dbReference type="AlphaFoldDB" id="A0A0K8UX01"/>
<dbReference type="EMBL" id="GDHF01021198">
    <property type="protein sequence ID" value="JAI31116.1"/>
    <property type="molecule type" value="Transcribed_RNA"/>
</dbReference>
<sequence>MSFNRKMTDHKESGRLDTPDGIGLSFEQLTLDTDGNYLPPAYMPTNSPNEKEHRDEPTAEDPLKPESKPKVRRRILTLEFPVFLIFLSILLTGPVMLNQELYQTCVAVYHYNETECEPLRGIIPKTEEAKV</sequence>
<protein>
    <submittedName>
        <fullName evidence="3">Uncharacterized protein</fullName>
    </submittedName>
</protein>
<name>A0A0K8UX01_BACLA</name>
<feature type="compositionally biased region" description="Basic and acidic residues" evidence="1">
    <location>
        <begin position="49"/>
        <end position="69"/>
    </location>
</feature>
<evidence type="ECO:0000256" key="1">
    <source>
        <dbReference type="SAM" id="MobiDB-lite"/>
    </source>
</evidence>
<accession>A0A0K8UX01</accession>
<evidence type="ECO:0000313" key="3">
    <source>
        <dbReference type="EMBL" id="JAI31116.1"/>
    </source>
</evidence>
<reference evidence="3" key="1">
    <citation type="submission" date="2015-06" db="EMBL/GenBank/DDBJ databases">
        <authorList>
            <person name="Hoefler B.C."/>
            <person name="Straight P.D."/>
        </authorList>
    </citation>
    <scope>NUCLEOTIDE SEQUENCE</scope>
</reference>
<keyword evidence="2" id="KW-0472">Membrane</keyword>
<keyword evidence="2" id="KW-0812">Transmembrane</keyword>
<evidence type="ECO:0000256" key="2">
    <source>
        <dbReference type="SAM" id="Phobius"/>
    </source>
</evidence>
<organism evidence="3">
    <name type="scientific">Bactrocera latifrons</name>
    <name type="common">Malaysian fruit fly</name>
    <name type="synonym">Chaetodacus latifrons</name>
    <dbReference type="NCBI Taxonomy" id="174628"/>
    <lineage>
        <taxon>Eukaryota</taxon>
        <taxon>Metazoa</taxon>
        <taxon>Ecdysozoa</taxon>
        <taxon>Arthropoda</taxon>
        <taxon>Hexapoda</taxon>
        <taxon>Insecta</taxon>
        <taxon>Pterygota</taxon>
        <taxon>Neoptera</taxon>
        <taxon>Endopterygota</taxon>
        <taxon>Diptera</taxon>
        <taxon>Brachycera</taxon>
        <taxon>Muscomorpha</taxon>
        <taxon>Tephritoidea</taxon>
        <taxon>Tephritidae</taxon>
        <taxon>Bactrocera</taxon>
        <taxon>Bactrocera</taxon>
    </lineage>
</organism>
<gene>
    <name evidence="3" type="ORF">c0_g1_i2</name>
</gene>
<feature type="transmembrane region" description="Helical" evidence="2">
    <location>
        <begin position="75"/>
        <end position="97"/>
    </location>
</feature>